<reference evidence="1" key="1">
    <citation type="journal article" date="2014" name="Int. J. Syst. Evol. Microbiol.">
        <title>Complete genome sequence of Corynebacterium casei LMG S-19264T (=DSM 44701T), isolated from a smear-ripened cheese.</title>
        <authorList>
            <consortium name="US DOE Joint Genome Institute (JGI-PGF)"/>
            <person name="Walter F."/>
            <person name="Albersmeier A."/>
            <person name="Kalinowski J."/>
            <person name="Ruckert C."/>
        </authorList>
    </citation>
    <scope>NUCLEOTIDE SEQUENCE</scope>
    <source>
        <strain evidence="1">JCM 13306</strain>
    </source>
</reference>
<protein>
    <submittedName>
        <fullName evidence="1">Uncharacterized protein</fullName>
    </submittedName>
</protein>
<gene>
    <name evidence="1" type="ORF">GCM10009090_38200</name>
</gene>
<organism evidence="1 2">
    <name type="scientific">Xanthomonas boreopolis</name>
    <dbReference type="NCBI Taxonomy" id="86183"/>
    <lineage>
        <taxon>Bacteria</taxon>
        <taxon>Pseudomonadati</taxon>
        <taxon>Pseudomonadota</taxon>
        <taxon>Gammaproteobacteria</taxon>
        <taxon>Lysobacterales</taxon>
        <taxon>Lysobacteraceae</taxon>
        <taxon>Xanthomonas</taxon>
    </lineage>
</organism>
<comment type="caution">
    <text evidence="1">The sequence shown here is derived from an EMBL/GenBank/DDBJ whole genome shotgun (WGS) entry which is preliminary data.</text>
</comment>
<accession>A0A919KK72</accession>
<evidence type="ECO:0000313" key="2">
    <source>
        <dbReference type="Proteomes" id="UP000623958"/>
    </source>
</evidence>
<dbReference type="AlphaFoldDB" id="A0A919KK72"/>
<name>A0A919KK72_9XANT</name>
<dbReference type="EMBL" id="BNBA01000070">
    <property type="protein sequence ID" value="GHH61593.1"/>
    <property type="molecule type" value="Genomic_DNA"/>
</dbReference>
<keyword evidence="2" id="KW-1185">Reference proteome</keyword>
<dbReference type="Proteomes" id="UP000623958">
    <property type="component" value="Unassembled WGS sequence"/>
</dbReference>
<proteinExistence type="predicted"/>
<sequence length="98" mass="10868">MNKLLNFISSNALASSLTAAAILGGLAWVAKAKEDRRDSQKIYKFLLDSKENTGFTFRTTEAISSHTGLSESRVALLCADHPNIRRNEKQLQSWTLAE</sequence>
<dbReference type="RefSeq" id="WP_434030188.1">
    <property type="nucleotide sequence ID" value="NZ_BNBA01000070.1"/>
</dbReference>
<evidence type="ECO:0000313" key="1">
    <source>
        <dbReference type="EMBL" id="GHH61593.1"/>
    </source>
</evidence>
<reference evidence="1" key="2">
    <citation type="submission" date="2020-09" db="EMBL/GenBank/DDBJ databases">
        <authorList>
            <person name="Sun Q."/>
            <person name="Ohkuma M."/>
        </authorList>
    </citation>
    <scope>NUCLEOTIDE SEQUENCE</scope>
    <source>
        <strain evidence="1">JCM 13306</strain>
    </source>
</reference>